<dbReference type="InterPro" id="IPR012156">
    <property type="entry name" value="Cold_shock_CspA"/>
</dbReference>
<dbReference type="InterPro" id="IPR002059">
    <property type="entry name" value="CSP_DNA-bd"/>
</dbReference>
<dbReference type="Proteomes" id="UP000319852">
    <property type="component" value="Chromosome"/>
</dbReference>
<dbReference type="AlphaFoldDB" id="A0A517N2Z1"/>
<evidence type="ECO:0000313" key="4">
    <source>
        <dbReference type="EMBL" id="QDT01368.1"/>
    </source>
</evidence>
<keyword evidence="2" id="KW-0963">Cytoplasm</keyword>
<evidence type="ECO:0000259" key="3">
    <source>
        <dbReference type="PROSITE" id="PS51857"/>
    </source>
</evidence>
<evidence type="ECO:0000313" key="5">
    <source>
        <dbReference type="Proteomes" id="UP000319852"/>
    </source>
</evidence>
<dbReference type="OrthoDB" id="9805039at2"/>
<dbReference type="GO" id="GO:0003676">
    <property type="term" value="F:nucleic acid binding"/>
    <property type="evidence" value="ECO:0007669"/>
    <property type="project" value="InterPro"/>
</dbReference>
<proteinExistence type="predicted"/>
<dbReference type="EMBL" id="CP036263">
    <property type="protein sequence ID" value="QDT01368.1"/>
    <property type="molecule type" value="Genomic_DNA"/>
</dbReference>
<evidence type="ECO:0000256" key="1">
    <source>
        <dbReference type="ARBA" id="ARBA00004496"/>
    </source>
</evidence>
<organism evidence="4 5">
    <name type="scientific">Adhaeretor mobilis</name>
    <dbReference type="NCBI Taxonomy" id="1930276"/>
    <lineage>
        <taxon>Bacteria</taxon>
        <taxon>Pseudomonadati</taxon>
        <taxon>Planctomycetota</taxon>
        <taxon>Planctomycetia</taxon>
        <taxon>Pirellulales</taxon>
        <taxon>Lacipirellulaceae</taxon>
        <taxon>Adhaeretor</taxon>
    </lineage>
</organism>
<reference evidence="4 5" key="1">
    <citation type="submission" date="2019-02" db="EMBL/GenBank/DDBJ databases">
        <title>Deep-cultivation of Planctomycetes and their phenomic and genomic characterization uncovers novel biology.</title>
        <authorList>
            <person name="Wiegand S."/>
            <person name="Jogler M."/>
            <person name="Boedeker C."/>
            <person name="Pinto D."/>
            <person name="Vollmers J."/>
            <person name="Rivas-Marin E."/>
            <person name="Kohn T."/>
            <person name="Peeters S.H."/>
            <person name="Heuer A."/>
            <person name="Rast P."/>
            <person name="Oberbeckmann S."/>
            <person name="Bunk B."/>
            <person name="Jeske O."/>
            <person name="Meyerdierks A."/>
            <person name="Storesund J.E."/>
            <person name="Kallscheuer N."/>
            <person name="Luecker S."/>
            <person name="Lage O.M."/>
            <person name="Pohl T."/>
            <person name="Merkel B.J."/>
            <person name="Hornburger P."/>
            <person name="Mueller R.-W."/>
            <person name="Bruemmer F."/>
            <person name="Labrenz M."/>
            <person name="Spormann A.M."/>
            <person name="Op den Camp H."/>
            <person name="Overmann J."/>
            <person name="Amann R."/>
            <person name="Jetten M.S.M."/>
            <person name="Mascher T."/>
            <person name="Medema M.H."/>
            <person name="Devos D.P."/>
            <person name="Kaster A.-K."/>
            <person name="Ovreas L."/>
            <person name="Rohde M."/>
            <person name="Galperin M.Y."/>
            <person name="Jogler C."/>
        </authorList>
    </citation>
    <scope>NUCLEOTIDE SEQUENCE [LARGE SCALE GENOMIC DNA]</scope>
    <source>
        <strain evidence="4 5">HG15A2</strain>
    </source>
</reference>
<dbReference type="Gene3D" id="2.40.50.140">
    <property type="entry name" value="Nucleic acid-binding proteins"/>
    <property type="match status" value="1"/>
</dbReference>
<feature type="domain" description="CSD" evidence="3">
    <location>
        <begin position="1"/>
        <end position="64"/>
    </location>
</feature>
<dbReference type="Pfam" id="PF00313">
    <property type="entry name" value="CSD"/>
    <property type="match status" value="1"/>
</dbReference>
<comment type="subcellular location">
    <subcellularLocation>
        <location evidence="1">Cytoplasm</location>
    </subcellularLocation>
</comment>
<dbReference type="PROSITE" id="PS51857">
    <property type="entry name" value="CSD_2"/>
    <property type="match status" value="1"/>
</dbReference>
<dbReference type="RefSeq" id="WP_145063501.1">
    <property type="nucleotide sequence ID" value="NZ_CP036263.1"/>
</dbReference>
<dbReference type="PRINTS" id="PR00050">
    <property type="entry name" value="COLDSHOCK"/>
</dbReference>
<dbReference type="SUPFAM" id="SSF50249">
    <property type="entry name" value="Nucleic acid-binding proteins"/>
    <property type="match status" value="1"/>
</dbReference>
<keyword evidence="5" id="KW-1185">Reference proteome</keyword>
<dbReference type="SMART" id="SM00357">
    <property type="entry name" value="CSP"/>
    <property type="match status" value="1"/>
</dbReference>
<protein>
    <submittedName>
        <fullName evidence="4">Cold shock protein CspB</fullName>
    </submittedName>
</protein>
<gene>
    <name evidence="4" type="primary">cspB</name>
    <name evidence="4" type="ORF">HG15A2_47100</name>
</gene>
<name>A0A517N2Z1_9BACT</name>
<evidence type="ECO:0000256" key="2">
    <source>
        <dbReference type="ARBA" id="ARBA00022490"/>
    </source>
</evidence>
<sequence>MPEGRIKKLITDKGFGFIEGDRDDLFFHHSEVQGTTIEDLSEGQTVTYEIGQGKKGPCAVTVAPA</sequence>
<accession>A0A517N2Z1</accession>
<dbReference type="InterPro" id="IPR011129">
    <property type="entry name" value="CSD"/>
</dbReference>
<dbReference type="KEGG" id="amob:HG15A2_47100"/>
<dbReference type="PIRSF" id="PIRSF002599">
    <property type="entry name" value="Cold_shock_A"/>
    <property type="match status" value="1"/>
</dbReference>
<dbReference type="CDD" id="cd04458">
    <property type="entry name" value="CSP_CDS"/>
    <property type="match status" value="1"/>
</dbReference>
<dbReference type="InterPro" id="IPR012340">
    <property type="entry name" value="NA-bd_OB-fold"/>
</dbReference>
<dbReference type="GO" id="GO:0005829">
    <property type="term" value="C:cytosol"/>
    <property type="evidence" value="ECO:0007669"/>
    <property type="project" value="UniProtKB-ARBA"/>
</dbReference>